<feature type="transmembrane region" description="Helical" evidence="6">
    <location>
        <begin position="196"/>
        <end position="215"/>
    </location>
</feature>
<feature type="domain" description="Na+/H+ antiporter NhaC-like C-terminal" evidence="7">
    <location>
        <begin position="160"/>
        <end position="473"/>
    </location>
</feature>
<sequence length="504" mass="54794">MIIEHMGFISLIPPLLAVGLAIITKNVLVSLFTGLFAGVLLLTSGNPITATTETIGEYLFPQLTDSYNAAVLVLLLFIGGFVGLIEKSGGSAALAQQAVRFLTTKAKTQMAAWFGGLMIFFSDLGSPLIVGPIFEKIFDKAKISREKLAWIIDSTASPLAVMIPFIGWGVYIMGLIRQEFENIGSDMSEFTVFLEVIPFQLYPILAVSIVPLIALTKLDFGPMARAEKRVEETGELYWKNSRPLRYSEKIDENQKSYAILIWLPLLTLFITLFGLLYTYGFPFEPVAGGDFRVALSTAYLFASIVLIGLMVLLRVKRFSEAFELYTKGMQKMVFVLATLVLAWALGTVISEMGTANYVIELLQDSVPSYLVPAILFIVAVCISLATATSWGTFAIMMPFAIPMAFGLDAHLAVCIGAVLSGGIFGDHCSPISDTTILSSTGAGCDNVDHVKTQFPYAVMNGLIAFVTFILAGITGSSLVFLIALSLMIMTVFFLSKLKPKLSQV</sequence>
<comment type="caution">
    <text evidence="8">The sequence shown here is derived from an EMBL/GenBank/DDBJ whole genome shotgun (WGS) entry which is preliminary data.</text>
</comment>
<feature type="transmembrane region" description="Helical" evidence="6">
    <location>
        <begin position="462"/>
        <end position="494"/>
    </location>
</feature>
<evidence type="ECO:0000313" key="9">
    <source>
        <dbReference type="Proteomes" id="UP001179280"/>
    </source>
</evidence>
<evidence type="ECO:0000313" key="8">
    <source>
        <dbReference type="EMBL" id="MBM7838723.1"/>
    </source>
</evidence>
<dbReference type="EMBL" id="JAFBCV010000005">
    <property type="protein sequence ID" value="MBM7838723.1"/>
    <property type="molecule type" value="Genomic_DNA"/>
</dbReference>
<keyword evidence="5 6" id="KW-0472">Membrane</keyword>
<evidence type="ECO:0000256" key="2">
    <source>
        <dbReference type="ARBA" id="ARBA00022475"/>
    </source>
</evidence>
<dbReference type="Proteomes" id="UP001179280">
    <property type="component" value="Unassembled WGS sequence"/>
</dbReference>
<feature type="transmembrane region" description="Helical" evidence="6">
    <location>
        <begin position="67"/>
        <end position="85"/>
    </location>
</feature>
<dbReference type="InterPro" id="IPR036197">
    <property type="entry name" value="NarG-like_sf"/>
</dbReference>
<feature type="transmembrane region" description="Helical" evidence="6">
    <location>
        <begin position="257"/>
        <end position="279"/>
    </location>
</feature>
<evidence type="ECO:0000256" key="6">
    <source>
        <dbReference type="SAM" id="Phobius"/>
    </source>
</evidence>
<organism evidence="8 9">
    <name type="scientific">Shouchella xiaoxiensis</name>
    <dbReference type="NCBI Taxonomy" id="766895"/>
    <lineage>
        <taxon>Bacteria</taxon>
        <taxon>Bacillati</taxon>
        <taxon>Bacillota</taxon>
        <taxon>Bacilli</taxon>
        <taxon>Bacillales</taxon>
        <taxon>Bacillaceae</taxon>
        <taxon>Shouchella</taxon>
    </lineage>
</organism>
<dbReference type="PANTHER" id="PTHR43478">
    <property type="entry name" value="NA+/H+ ANTIPORTER-RELATED"/>
    <property type="match status" value="1"/>
</dbReference>
<feature type="transmembrane region" description="Helical" evidence="6">
    <location>
        <begin position="155"/>
        <end position="176"/>
    </location>
</feature>
<dbReference type="SUPFAM" id="SSF103501">
    <property type="entry name" value="Respiratory nitrate reductase 1 gamma chain"/>
    <property type="match status" value="1"/>
</dbReference>
<feature type="transmembrane region" description="Helical" evidence="6">
    <location>
        <begin position="332"/>
        <end position="349"/>
    </location>
</feature>
<keyword evidence="4 6" id="KW-1133">Transmembrane helix</keyword>
<feature type="transmembrane region" description="Helical" evidence="6">
    <location>
        <begin position="15"/>
        <end position="42"/>
    </location>
</feature>
<keyword evidence="3 6" id="KW-0812">Transmembrane</keyword>
<keyword evidence="2" id="KW-1003">Cell membrane</keyword>
<evidence type="ECO:0000256" key="1">
    <source>
        <dbReference type="ARBA" id="ARBA00004651"/>
    </source>
</evidence>
<dbReference type="Pfam" id="PF03553">
    <property type="entry name" value="Na_H_antiporter"/>
    <property type="match status" value="1"/>
</dbReference>
<evidence type="ECO:0000259" key="7">
    <source>
        <dbReference type="Pfam" id="PF03553"/>
    </source>
</evidence>
<feature type="transmembrane region" description="Helical" evidence="6">
    <location>
        <begin position="369"/>
        <end position="393"/>
    </location>
</feature>
<protein>
    <submittedName>
        <fullName evidence="8">Na+/H+ antiporter NhaC</fullName>
    </submittedName>
</protein>
<reference evidence="8" key="1">
    <citation type="submission" date="2021-01" db="EMBL/GenBank/DDBJ databases">
        <title>Genomic Encyclopedia of Type Strains, Phase IV (KMG-IV): sequencing the most valuable type-strain genomes for metagenomic binning, comparative biology and taxonomic classification.</title>
        <authorList>
            <person name="Goeker M."/>
        </authorList>
    </citation>
    <scope>NUCLEOTIDE SEQUENCE</scope>
    <source>
        <strain evidence="8">DSM 21943</strain>
    </source>
</reference>
<evidence type="ECO:0000256" key="4">
    <source>
        <dbReference type="ARBA" id="ARBA00022989"/>
    </source>
</evidence>
<evidence type="ECO:0000256" key="3">
    <source>
        <dbReference type="ARBA" id="ARBA00022692"/>
    </source>
</evidence>
<comment type="subcellular location">
    <subcellularLocation>
        <location evidence="1">Cell membrane</location>
        <topology evidence="1">Multi-pass membrane protein</topology>
    </subcellularLocation>
</comment>
<feature type="transmembrane region" description="Helical" evidence="6">
    <location>
        <begin position="291"/>
        <end position="312"/>
    </location>
</feature>
<evidence type="ECO:0000256" key="5">
    <source>
        <dbReference type="ARBA" id="ARBA00023136"/>
    </source>
</evidence>
<dbReference type="RefSeq" id="WP_239586656.1">
    <property type="nucleotide sequence ID" value="NZ_JAFBCV010000005.1"/>
</dbReference>
<name>A0ABS2ST91_9BACI</name>
<gene>
    <name evidence="8" type="ORF">JOC54_001982</name>
</gene>
<feature type="transmembrane region" description="Helical" evidence="6">
    <location>
        <begin position="110"/>
        <end position="134"/>
    </location>
</feature>
<feature type="transmembrane region" description="Helical" evidence="6">
    <location>
        <begin position="405"/>
        <end position="424"/>
    </location>
</feature>
<dbReference type="PANTHER" id="PTHR43478:SF1">
    <property type="entry name" value="NA+_H+ ANTIPORTER NHAC-LIKE C-TERMINAL DOMAIN-CONTAINING PROTEIN"/>
    <property type="match status" value="1"/>
</dbReference>
<proteinExistence type="predicted"/>
<dbReference type="InterPro" id="IPR018461">
    <property type="entry name" value="Na/H_Antiport_NhaC-like_C"/>
</dbReference>
<keyword evidence="9" id="KW-1185">Reference proteome</keyword>
<accession>A0ABS2ST91</accession>